<dbReference type="EMBL" id="MRDB01000113">
    <property type="protein sequence ID" value="RKL22937.1"/>
    <property type="molecule type" value="Genomic_DNA"/>
</dbReference>
<dbReference type="InterPro" id="IPR021364">
    <property type="entry name" value="DUF2857"/>
</dbReference>
<accession>A0A420S0Z8</accession>
<proteinExistence type="predicted"/>
<protein>
    <recommendedName>
        <fullName evidence="4">DUF2857 domain-containing protein</fullName>
    </recommendedName>
</protein>
<evidence type="ECO:0000256" key="1">
    <source>
        <dbReference type="SAM" id="MobiDB-lite"/>
    </source>
</evidence>
<name>A0A420S0Z8_GIBIN</name>
<comment type="caution">
    <text evidence="2">The sequence shown here is derived from an EMBL/GenBank/DDBJ whole genome shotgun (WGS) entry which is preliminary data.</text>
</comment>
<feature type="region of interest" description="Disordered" evidence="1">
    <location>
        <begin position="533"/>
        <end position="573"/>
    </location>
</feature>
<dbReference type="Pfam" id="PF11198">
    <property type="entry name" value="DUF2857"/>
    <property type="match status" value="1"/>
</dbReference>
<dbReference type="Proteomes" id="UP000283569">
    <property type="component" value="Unassembled WGS sequence"/>
</dbReference>
<evidence type="ECO:0000313" key="2">
    <source>
        <dbReference type="EMBL" id="RKL22937.1"/>
    </source>
</evidence>
<feature type="region of interest" description="Disordered" evidence="1">
    <location>
        <begin position="419"/>
        <end position="440"/>
    </location>
</feature>
<feature type="compositionally biased region" description="Pro residues" evidence="1">
    <location>
        <begin position="541"/>
        <end position="567"/>
    </location>
</feature>
<organism evidence="2 3">
    <name type="scientific">Gibberella intermedia</name>
    <name type="common">Bulb rot disease fungus</name>
    <name type="synonym">Fusarium proliferatum</name>
    <dbReference type="NCBI Taxonomy" id="948311"/>
    <lineage>
        <taxon>Eukaryota</taxon>
        <taxon>Fungi</taxon>
        <taxon>Dikarya</taxon>
        <taxon>Ascomycota</taxon>
        <taxon>Pezizomycotina</taxon>
        <taxon>Sordariomycetes</taxon>
        <taxon>Hypocreomycetidae</taxon>
        <taxon>Hypocreales</taxon>
        <taxon>Nectriaceae</taxon>
        <taxon>Fusarium</taxon>
        <taxon>Fusarium fujikuroi species complex</taxon>
    </lineage>
</organism>
<dbReference type="AlphaFoldDB" id="A0A420S0Z8"/>
<gene>
    <name evidence="2" type="ORF">BFJ72_g14588</name>
</gene>
<dbReference type="NCBIfam" id="NF040582">
    <property type="entry name" value="STY4528_fam"/>
    <property type="match status" value="1"/>
</dbReference>
<evidence type="ECO:0000313" key="3">
    <source>
        <dbReference type="Proteomes" id="UP000283569"/>
    </source>
</evidence>
<evidence type="ECO:0008006" key="4">
    <source>
        <dbReference type="Google" id="ProtNLM"/>
    </source>
</evidence>
<dbReference type="InterPro" id="IPR047749">
    <property type="entry name" value="STY4528-like"/>
</dbReference>
<reference evidence="2 3" key="1">
    <citation type="journal article" date="2018" name="Sci. Rep.">
        <title>Characterisation of pathogen-specific regions and novel effector candidates in Fusarium oxysporum f. sp. cepae.</title>
        <authorList>
            <person name="Armitage A.D."/>
            <person name="Taylor A."/>
            <person name="Sobczyk M.K."/>
            <person name="Baxter L."/>
            <person name="Greenfield B.P."/>
            <person name="Bates H.J."/>
            <person name="Wilson F."/>
            <person name="Jackson A.C."/>
            <person name="Ott S."/>
            <person name="Harrison R.J."/>
            <person name="Clarkson J.P."/>
        </authorList>
    </citation>
    <scope>NUCLEOTIDE SEQUENCE [LARGE SCALE GENOMIC DNA]</scope>
    <source>
        <strain evidence="2 3">Fp_A8</strain>
    </source>
</reference>
<sequence length="588" mass="64775">MSAPHPLNQAVIAQALHDLRNGQLRRCKAMGFGEEELDALKHPELVSMLVNATVSWCSVSVNREVLKRLLSQVHDVEREIATVDRMLRLGASTEMVSRFYGLTHQEVALRRDILGLPKRKGRHPVLDEAQDTALWKRWKAGVTERSIALDDEMAMLALTMDLAETLTLPMSAMATGGAPRRDGPVALSALFDEALRELVPPAPPPPRGTAPTSPAAPISDGFLYSGNRHESVPRALFLDRRLTPLERNAWQVFRLQLQSDGVTAFPTYDQLRPYLASMPCAAQASHETVARALTLLRLTRWLSLVRRRRDPKTGRILGNLYVLHDEPLTPFEAMQLDPDYLGLVSQALTHAAKAVQIVGMNTLREIAEDPMLNGRTLPTRLQVLTQRMARNEWADTSYPQEPVDHESEEGQAVLLRNLNGPSSESEAGLKPALDGSLRNPKEDRTVRMDRINQVGTVPRAKALQHVRLPERLLRLKDEQQSGALVALQQVDELLRQAVLDEWDARCRNSAVRNPAGYLFGIIQKAIRGEFKAWAGEGGSPGSPPLPSSPPPRPAAPAPSAPPQPAPNGPGREAARAYLAKLRSALGDS</sequence>
<feature type="region of interest" description="Disordered" evidence="1">
    <location>
        <begin position="198"/>
        <end position="220"/>
    </location>
</feature>